<dbReference type="PANTHER" id="PTHR31111:SF62">
    <property type="entry name" value="F-BOX DOMAIN-CONTAINING PROTEIN"/>
    <property type="match status" value="1"/>
</dbReference>
<reference evidence="2" key="1">
    <citation type="journal article" date="2019" name="Database">
        <title>The radish genome database (RadishGD): an integrated information resource for radish genomics.</title>
        <authorList>
            <person name="Yu H.J."/>
            <person name="Baek S."/>
            <person name="Lee Y.J."/>
            <person name="Cho A."/>
            <person name="Mun J.H."/>
        </authorList>
    </citation>
    <scope>NUCLEOTIDE SEQUENCE [LARGE SCALE GENOMIC DNA]</scope>
    <source>
        <strain evidence="2">cv. WK10039</strain>
    </source>
</reference>
<accession>A0A9W3DA47</accession>
<dbReference type="GeneID" id="108819748"/>
<dbReference type="InterPro" id="IPR036047">
    <property type="entry name" value="F-box-like_dom_sf"/>
</dbReference>
<dbReference type="Pfam" id="PF08268">
    <property type="entry name" value="FBA_3"/>
    <property type="match status" value="2"/>
</dbReference>
<dbReference type="RefSeq" id="XP_056860273.1">
    <property type="nucleotide sequence ID" value="XM_057004293.1"/>
</dbReference>
<dbReference type="OrthoDB" id="1086424at2759"/>
<evidence type="ECO:0000313" key="2">
    <source>
        <dbReference type="Proteomes" id="UP000504610"/>
    </source>
</evidence>
<dbReference type="InterPro" id="IPR001810">
    <property type="entry name" value="F-box_dom"/>
</dbReference>
<dbReference type="PANTHER" id="PTHR31111">
    <property type="entry name" value="BNAA05G37150D PROTEIN-RELATED"/>
    <property type="match status" value="1"/>
</dbReference>
<reference evidence="3" key="2">
    <citation type="submission" date="2025-08" db="UniProtKB">
        <authorList>
            <consortium name="RefSeq"/>
        </authorList>
    </citation>
    <scope>IDENTIFICATION</scope>
    <source>
        <tissue evidence="3">Leaf</tissue>
    </source>
</reference>
<keyword evidence="2" id="KW-1185">Reference proteome</keyword>
<name>A0A9W3DA47_RAPSA</name>
<feature type="domain" description="F-box" evidence="1">
    <location>
        <begin position="22"/>
        <end position="62"/>
    </location>
</feature>
<dbReference type="Proteomes" id="UP000504610">
    <property type="component" value="Chromosome 2"/>
</dbReference>
<dbReference type="AlphaFoldDB" id="A0A9W3DA47"/>
<dbReference type="SUPFAM" id="SSF81383">
    <property type="entry name" value="F-box domain"/>
    <property type="match status" value="1"/>
</dbReference>
<dbReference type="Pfam" id="PF00646">
    <property type="entry name" value="F-box"/>
    <property type="match status" value="1"/>
</dbReference>
<dbReference type="Gene3D" id="1.20.1280.50">
    <property type="match status" value="1"/>
</dbReference>
<proteinExistence type="predicted"/>
<gene>
    <name evidence="3" type="primary">LOC108819748</name>
</gene>
<protein>
    <submittedName>
        <fullName evidence="3">F-box protein At3g61340-like</fullName>
    </submittedName>
</protein>
<sequence>MNDTRKRKKKSVSGSETSALPLPIDLTIDIFSRLPSKSIATCRCVSKPWASTLLRQDFTDLFLTKSSSTRPPQLTKGRRLVHGLLVCVVRKDMVVPVLCSPSTGQALILPRVNTSKPRVKCLLGYDPVDKQFKVLSMTQPLDGRSEKFRLIQVHQGALRTAMLGFMVNFNGKLGFIMPKNPGGNIGLISGKTAGFKLWVLEDVETQELSERIYELPPQWKNVVGEHKLDFVGLSRTHEIVLSSWQSINPFYLFYFNPERNTVVRVQIQGVDMDGSRFALLQTFLDHVEDVKLYPKVH</sequence>
<organism evidence="2 3">
    <name type="scientific">Raphanus sativus</name>
    <name type="common">Radish</name>
    <name type="synonym">Raphanus raphanistrum var. sativus</name>
    <dbReference type="NCBI Taxonomy" id="3726"/>
    <lineage>
        <taxon>Eukaryota</taxon>
        <taxon>Viridiplantae</taxon>
        <taxon>Streptophyta</taxon>
        <taxon>Embryophyta</taxon>
        <taxon>Tracheophyta</taxon>
        <taxon>Spermatophyta</taxon>
        <taxon>Magnoliopsida</taxon>
        <taxon>eudicotyledons</taxon>
        <taxon>Gunneridae</taxon>
        <taxon>Pentapetalae</taxon>
        <taxon>rosids</taxon>
        <taxon>malvids</taxon>
        <taxon>Brassicales</taxon>
        <taxon>Brassicaceae</taxon>
        <taxon>Brassiceae</taxon>
        <taxon>Raphanus</taxon>
    </lineage>
</organism>
<dbReference type="InterPro" id="IPR017451">
    <property type="entry name" value="F-box-assoc_interact_dom"/>
</dbReference>
<dbReference type="SMART" id="SM00256">
    <property type="entry name" value="FBOX"/>
    <property type="match status" value="1"/>
</dbReference>
<dbReference type="InterPro" id="IPR013187">
    <property type="entry name" value="F-box-assoc_dom_typ3"/>
</dbReference>
<dbReference type="KEGG" id="rsz:108819748"/>
<evidence type="ECO:0000259" key="1">
    <source>
        <dbReference type="SMART" id="SM00256"/>
    </source>
</evidence>
<dbReference type="NCBIfam" id="TIGR01640">
    <property type="entry name" value="F_box_assoc_1"/>
    <property type="match status" value="2"/>
</dbReference>
<evidence type="ECO:0000313" key="3">
    <source>
        <dbReference type="RefSeq" id="XP_056860273.1"/>
    </source>
</evidence>